<proteinExistence type="predicted"/>
<dbReference type="Proteomes" id="UP000514713">
    <property type="component" value="Chromosome"/>
</dbReference>
<dbReference type="RefSeq" id="WP_181931781.1">
    <property type="nucleotide sequence ID" value="NZ_CP054698.1"/>
</dbReference>
<name>A0A7D7LCC5_9NOSO</name>
<organism evidence="1 2">
    <name type="scientific">Nostoc edaphicum CCNP1411</name>
    <dbReference type="NCBI Taxonomy" id="1472755"/>
    <lineage>
        <taxon>Bacteria</taxon>
        <taxon>Bacillati</taxon>
        <taxon>Cyanobacteriota</taxon>
        <taxon>Cyanophyceae</taxon>
        <taxon>Nostocales</taxon>
        <taxon>Nostocaceae</taxon>
        <taxon>Nostoc</taxon>
    </lineage>
</organism>
<protein>
    <submittedName>
        <fullName evidence="1">Uncharacterized protein</fullName>
    </submittedName>
</protein>
<dbReference type="EMBL" id="CP054698">
    <property type="protein sequence ID" value="QMS88648.1"/>
    <property type="molecule type" value="Genomic_DNA"/>
</dbReference>
<dbReference type="AlphaFoldDB" id="A0A7D7LCC5"/>
<accession>A0A7D7LCC5</accession>
<sequence length="54" mass="5747">MSNTNELSIIEFISLNSGGVFSTAIIEKKAKLMSDTVMVAIALPKKNGGLFSTK</sequence>
<evidence type="ECO:0000313" key="1">
    <source>
        <dbReference type="EMBL" id="QMS88648.1"/>
    </source>
</evidence>
<keyword evidence="2" id="KW-1185">Reference proteome</keyword>
<evidence type="ECO:0000313" key="2">
    <source>
        <dbReference type="Proteomes" id="UP000514713"/>
    </source>
</evidence>
<reference evidence="2" key="1">
    <citation type="submission" date="2020-06" db="EMBL/GenBank/DDBJ databases">
        <title>Nostoc edaphicum CCNP1411 genome.</title>
        <authorList>
            <person name="Fidor A."/>
            <person name="Grabski M."/>
            <person name="Gawor J."/>
            <person name="Gromadka R."/>
            <person name="Wegrzyn G."/>
            <person name="Mazur-Marzec H."/>
        </authorList>
    </citation>
    <scope>NUCLEOTIDE SEQUENCE [LARGE SCALE GENOMIC DNA]</scope>
    <source>
        <strain evidence="2">CCNP1411</strain>
    </source>
</reference>
<dbReference type="KEGG" id="ned:HUN01_13975"/>
<gene>
    <name evidence="1" type="ORF">HUN01_13975</name>
</gene>